<keyword evidence="9" id="KW-0804">Transcription</keyword>
<dbReference type="PROSITE" id="PS50157">
    <property type="entry name" value="ZINC_FINGER_C2H2_2"/>
    <property type="match status" value="6"/>
</dbReference>
<comment type="subcellular location">
    <subcellularLocation>
        <location evidence="1">Nucleus</location>
    </subcellularLocation>
</comment>
<protein>
    <recommendedName>
        <fullName evidence="13">C2H2-type domain-containing protein</fullName>
    </recommendedName>
</protein>
<keyword evidence="8" id="KW-0238">DNA-binding</keyword>
<dbReference type="OrthoDB" id="654211at2759"/>
<feature type="region of interest" description="Disordered" evidence="12">
    <location>
        <begin position="1"/>
        <end position="26"/>
    </location>
</feature>
<organism evidence="14 15">
    <name type="scientific">Laodelphax striatellus</name>
    <name type="common">Small brown planthopper</name>
    <name type="synonym">Delphax striatella</name>
    <dbReference type="NCBI Taxonomy" id="195883"/>
    <lineage>
        <taxon>Eukaryota</taxon>
        <taxon>Metazoa</taxon>
        <taxon>Ecdysozoa</taxon>
        <taxon>Arthropoda</taxon>
        <taxon>Hexapoda</taxon>
        <taxon>Insecta</taxon>
        <taxon>Pterygota</taxon>
        <taxon>Neoptera</taxon>
        <taxon>Paraneoptera</taxon>
        <taxon>Hemiptera</taxon>
        <taxon>Auchenorrhyncha</taxon>
        <taxon>Fulgoroidea</taxon>
        <taxon>Delphacidae</taxon>
        <taxon>Criomorphinae</taxon>
        <taxon>Laodelphax</taxon>
    </lineage>
</organism>
<evidence type="ECO:0000256" key="3">
    <source>
        <dbReference type="ARBA" id="ARBA00022723"/>
    </source>
</evidence>
<dbReference type="GO" id="GO:0045944">
    <property type="term" value="P:positive regulation of transcription by RNA polymerase II"/>
    <property type="evidence" value="ECO:0007669"/>
    <property type="project" value="TreeGrafter"/>
</dbReference>
<comment type="similarity">
    <text evidence="2">Belongs to the krueppel C2H2-type zinc-finger protein family.</text>
</comment>
<feature type="domain" description="C2H2-type" evidence="13">
    <location>
        <begin position="438"/>
        <end position="465"/>
    </location>
</feature>
<proteinExistence type="inferred from homology"/>
<dbReference type="GO" id="GO:0005634">
    <property type="term" value="C:nucleus"/>
    <property type="evidence" value="ECO:0007669"/>
    <property type="project" value="UniProtKB-SubCell"/>
</dbReference>
<dbReference type="STRING" id="195883.A0A482WXR4"/>
<evidence type="ECO:0000256" key="6">
    <source>
        <dbReference type="ARBA" id="ARBA00022833"/>
    </source>
</evidence>
<dbReference type="SMR" id="A0A482WXR4"/>
<sequence length="519" mass="59022">MPESCMLESSQQPVESNMSCGPSYESHLKEEEGDVVLGYQEDPLENDDSSNQIFVCTHCDFKTCQRLAFETHIRQHVQLLFSDKMDSNLANSQNTSCSKNVDTVQGGPNVFKRVIEGSADSELLFSDKMDSNLANSQNTSCSKNVDTVQGGPNVFKRVIEGSADSELLFSDKMDSNLANSQNTSCSKNVDTVQGGPNVFKRVIEGSADSDEQQMEYKCEDEYEEADPKNVDTIQGGNLARVPKREIKLRPKVQVDYKCNEETPPKKKRVRKKEPREIQLFTCGYCDFKCPKTDMMKNHLKTVHAGKPAAERSVAKKTKPEKEPIVCELCGFKCIKMAVMKVHNRSHTGERPFSCSHCDQTFVQNSHLTKHLKRHAGKITLQCKSCDFVCNDPVLLKRHNQQVHRLVKTLQCCHLCEHKFLTASQLQRHLRTHSGERPYSCTVCDYRSAQMDTLKAHFRTHTGEKPYSCAQCEFKCAQLSALRTHQFTHTNEKPFGCDRCDYRCARASNLRRHMERRHVQ</sequence>
<evidence type="ECO:0000256" key="1">
    <source>
        <dbReference type="ARBA" id="ARBA00004123"/>
    </source>
</evidence>
<feature type="domain" description="C2H2-type" evidence="13">
    <location>
        <begin position="466"/>
        <end position="493"/>
    </location>
</feature>
<dbReference type="InterPro" id="IPR013087">
    <property type="entry name" value="Znf_C2H2_type"/>
</dbReference>
<accession>A0A482WXR4</accession>
<feature type="domain" description="C2H2-type" evidence="13">
    <location>
        <begin position="324"/>
        <end position="351"/>
    </location>
</feature>
<evidence type="ECO:0000313" key="15">
    <source>
        <dbReference type="Proteomes" id="UP000291343"/>
    </source>
</evidence>
<keyword evidence="4" id="KW-0677">Repeat</keyword>
<dbReference type="InterPro" id="IPR050688">
    <property type="entry name" value="Zinc_finger/UBP_domain"/>
</dbReference>
<dbReference type="InParanoid" id="A0A482WXR4"/>
<keyword evidence="7" id="KW-0805">Transcription regulation</keyword>
<keyword evidence="6" id="KW-0862">Zinc</keyword>
<feature type="domain" description="C2H2-type" evidence="13">
    <location>
        <begin position="352"/>
        <end position="379"/>
    </location>
</feature>
<feature type="compositionally biased region" description="Polar residues" evidence="12">
    <location>
        <begin position="7"/>
        <end position="20"/>
    </location>
</feature>
<keyword evidence="10" id="KW-0539">Nucleus</keyword>
<dbReference type="FunFam" id="3.30.160.60:FF:002069">
    <property type="entry name" value="Uncharacterized protein"/>
    <property type="match status" value="1"/>
</dbReference>
<dbReference type="InterPro" id="IPR036236">
    <property type="entry name" value="Znf_C2H2_sf"/>
</dbReference>
<dbReference type="AlphaFoldDB" id="A0A482WXR4"/>
<feature type="domain" description="C2H2-type" evidence="13">
    <location>
        <begin position="494"/>
        <end position="519"/>
    </location>
</feature>
<evidence type="ECO:0000256" key="10">
    <source>
        <dbReference type="ARBA" id="ARBA00023242"/>
    </source>
</evidence>
<evidence type="ECO:0000256" key="2">
    <source>
        <dbReference type="ARBA" id="ARBA00006991"/>
    </source>
</evidence>
<dbReference type="FunFam" id="3.30.160.60:FF:000508">
    <property type="entry name" value="Myeloid zinc finger 1"/>
    <property type="match status" value="1"/>
</dbReference>
<dbReference type="GO" id="GO:0042802">
    <property type="term" value="F:identical protein binding"/>
    <property type="evidence" value="ECO:0007669"/>
    <property type="project" value="UniProtKB-ARBA"/>
</dbReference>
<dbReference type="PROSITE" id="PS00028">
    <property type="entry name" value="ZINC_FINGER_C2H2_1"/>
    <property type="match status" value="6"/>
</dbReference>
<dbReference type="PANTHER" id="PTHR24403:SF109">
    <property type="entry name" value="ZINC FINGER PROTEIN 845-LIKE"/>
    <property type="match status" value="1"/>
</dbReference>
<dbReference type="PANTHER" id="PTHR24403">
    <property type="entry name" value="ZINC FINGER PROTEIN"/>
    <property type="match status" value="1"/>
</dbReference>
<dbReference type="FunFam" id="3.30.160.60:FF:000446">
    <property type="entry name" value="Zinc finger protein"/>
    <property type="match status" value="1"/>
</dbReference>
<evidence type="ECO:0000256" key="12">
    <source>
        <dbReference type="SAM" id="MobiDB-lite"/>
    </source>
</evidence>
<evidence type="ECO:0000256" key="5">
    <source>
        <dbReference type="ARBA" id="ARBA00022771"/>
    </source>
</evidence>
<evidence type="ECO:0000256" key="11">
    <source>
        <dbReference type="PROSITE-ProRule" id="PRU00042"/>
    </source>
</evidence>
<keyword evidence="3" id="KW-0479">Metal-binding</keyword>
<keyword evidence="5 11" id="KW-0863">Zinc-finger</keyword>
<name>A0A482WXR4_LAOST</name>
<keyword evidence="15" id="KW-1185">Reference proteome</keyword>
<dbReference type="Pfam" id="PF00096">
    <property type="entry name" value="zf-C2H2"/>
    <property type="match status" value="2"/>
</dbReference>
<dbReference type="Gene3D" id="3.30.160.60">
    <property type="entry name" value="Classic Zinc Finger"/>
    <property type="match status" value="6"/>
</dbReference>
<evidence type="ECO:0000313" key="14">
    <source>
        <dbReference type="EMBL" id="RZF38298.1"/>
    </source>
</evidence>
<dbReference type="SMART" id="SM00355">
    <property type="entry name" value="ZnF_C2H2"/>
    <property type="match status" value="9"/>
</dbReference>
<evidence type="ECO:0000256" key="4">
    <source>
        <dbReference type="ARBA" id="ARBA00022737"/>
    </source>
</evidence>
<dbReference type="SUPFAM" id="SSF57667">
    <property type="entry name" value="beta-beta-alpha zinc fingers"/>
    <property type="match status" value="4"/>
</dbReference>
<gene>
    <name evidence="14" type="ORF">LSTR_LSTR007896</name>
</gene>
<evidence type="ECO:0000256" key="9">
    <source>
        <dbReference type="ARBA" id="ARBA00023163"/>
    </source>
</evidence>
<evidence type="ECO:0000256" key="7">
    <source>
        <dbReference type="ARBA" id="ARBA00023015"/>
    </source>
</evidence>
<dbReference type="GO" id="GO:0008270">
    <property type="term" value="F:zinc ion binding"/>
    <property type="evidence" value="ECO:0007669"/>
    <property type="project" value="UniProtKB-KW"/>
</dbReference>
<dbReference type="Proteomes" id="UP000291343">
    <property type="component" value="Unassembled WGS sequence"/>
</dbReference>
<reference evidence="14 15" key="1">
    <citation type="journal article" date="2017" name="Gigascience">
        <title>Genome sequence of the small brown planthopper, Laodelphax striatellus.</title>
        <authorList>
            <person name="Zhu J."/>
            <person name="Jiang F."/>
            <person name="Wang X."/>
            <person name="Yang P."/>
            <person name="Bao Y."/>
            <person name="Zhao W."/>
            <person name="Wang W."/>
            <person name="Lu H."/>
            <person name="Wang Q."/>
            <person name="Cui N."/>
            <person name="Li J."/>
            <person name="Chen X."/>
            <person name="Luo L."/>
            <person name="Yu J."/>
            <person name="Kang L."/>
            <person name="Cui F."/>
        </authorList>
    </citation>
    <scope>NUCLEOTIDE SEQUENCE [LARGE SCALE GENOMIC DNA]</scope>
    <source>
        <strain evidence="14">Lst14</strain>
    </source>
</reference>
<feature type="domain" description="C2H2-type" evidence="13">
    <location>
        <begin position="409"/>
        <end position="437"/>
    </location>
</feature>
<evidence type="ECO:0000256" key="8">
    <source>
        <dbReference type="ARBA" id="ARBA00023125"/>
    </source>
</evidence>
<dbReference type="GO" id="GO:0003677">
    <property type="term" value="F:DNA binding"/>
    <property type="evidence" value="ECO:0007669"/>
    <property type="project" value="UniProtKB-KW"/>
</dbReference>
<dbReference type="EMBL" id="QKKF02022714">
    <property type="protein sequence ID" value="RZF38298.1"/>
    <property type="molecule type" value="Genomic_DNA"/>
</dbReference>
<comment type="caution">
    <text evidence="14">The sequence shown here is derived from an EMBL/GenBank/DDBJ whole genome shotgun (WGS) entry which is preliminary data.</text>
</comment>
<evidence type="ECO:0000259" key="13">
    <source>
        <dbReference type="PROSITE" id="PS50157"/>
    </source>
</evidence>
<dbReference type="FunFam" id="3.30.160.60:FF:000604">
    <property type="entry name" value="Histone H4 transcription factor-like Protein"/>
    <property type="match status" value="1"/>
</dbReference>